<dbReference type="Proteomes" id="UP000478052">
    <property type="component" value="Unassembled WGS sequence"/>
</dbReference>
<keyword evidence="1" id="KW-0812">Transmembrane</keyword>
<dbReference type="Gene3D" id="3.40.395.10">
    <property type="entry name" value="Adenoviral Proteinase, Chain A"/>
    <property type="match status" value="1"/>
</dbReference>
<accession>A0A6G0VMW3</accession>
<proteinExistence type="predicted"/>
<comment type="caution">
    <text evidence="2">The sequence shown here is derived from an EMBL/GenBank/DDBJ whole genome shotgun (WGS) entry which is preliminary data.</text>
</comment>
<keyword evidence="1" id="KW-1133">Transmembrane helix</keyword>
<organism evidence="2 3">
    <name type="scientific">Aphis craccivora</name>
    <name type="common">Cowpea aphid</name>
    <dbReference type="NCBI Taxonomy" id="307492"/>
    <lineage>
        <taxon>Eukaryota</taxon>
        <taxon>Metazoa</taxon>
        <taxon>Ecdysozoa</taxon>
        <taxon>Arthropoda</taxon>
        <taxon>Hexapoda</taxon>
        <taxon>Insecta</taxon>
        <taxon>Pterygota</taxon>
        <taxon>Neoptera</taxon>
        <taxon>Paraneoptera</taxon>
        <taxon>Hemiptera</taxon>
        <taxon>Sternorrhyncha</taxon>
        <taxon>Aphidomorpha</taxon>
        <taxon>Aphidoidea</taxon>
        <taxon>Aphididae</taxon>
        <taxon>Aphidini</taxon>
        <taxon>Aphis</taxon>
        <taxon>Aphis</taxon>
    </lineage>
</organism>
<dbReference type="OrthoDB" id="6622896at2759"/>
<keyword evidence="3" id="KW-1185">Reference proteome</keyword>
<dbReference type="AlphaFoldDB" id="A0A6G0VMW3"/>
<dbReference type="EMBL" id="VUJU01015730">
    <property type="protein sequence ID" value="KAF0692314.1"/>
    <property type="molecule type" value="Genomic_DNA"/>
</dbReference>
<evidence type="ECO:0000313" key="2">
    <source>
        <dbReference type="EMBL" id="KAF0692314.1"/>
    </source>
</evidence>
<keyword evidence="1" id="KW-0472">Membrane</keyword>
<evidence type="ECO:0000256" key="1">
    <source>
        <dbReference type="SAM" id="Phobius"/>
    </source>
</evidence>
<evidence type="ECO:0000313" key="3">
    <source>
        <dbReference type="Proteomes" id="UP000478052"/>
    </source>
</evidence>
<feature type="non-terminal residue" evidence="2">
    <location>
        <position position="243"/>
    </location>
</feature>
<sequence>MKLTKKCVAAAQKHLNRQSKINIPKKGGVLPLIAIFAGLSALGALTGGVANVVKVAYEFKRNVPSHLGNGLYLTPNKNNSYKVGGGLYTTPYKNDGGRVKTKKILISTLPKRALYDFELIKIVRLLKIPHFIGVFTKDKLPVCPKRFESAIINLDTVNGTGTHWVAYKKIGKNFGNLPPPLEVQKYFHGCDINYNYNTEQRFNTSNCGHLYTITLNGNSSELSCDIFPPIEVENTAQICLLSL</sequence>
<protein>
    <submittedName>
        <fullName evidence="2">Protein ALP1-like</fullName>
    </submittedName>
</protein>
<reference evidence="2 3" key="1">
    <citation type="submission" date="2019-08" db="EMBL/GenBank/DDBJ databases">
        <title>Whole genome of Aphis craccivora.</title>
        <authorList>
            <person name="Voronova N.V."/>
            <person name="Shulinski R.S."/>
            <person name="Bandarenka Y.V."/>
            <person name="Zhorov D.G."/>
            <person name="Warner D."/>
        </authorList>
    </citation>
    <scope>NUCLEOTIDE SEQUENCE [LARGE SCALE GENOMIC DNA]</scope>
    <source>
        <strain evidence="2">180601</strain>
        <tissue evidence="2">Whole Body</tissue>
    </source>
</reference>
<feature type="transmembrane region" description="Helical" evidence="1">
    <location>
        <begin position="29"/>
        <end position="53"/>
    </location>
</feature>
<gene>
    <name evidence="2" type="ORF">FWK35_00031186</name>
</gene>
<name>A0A6G0VMW3_APHCR</name>